<evidence type="ECO:0000256" key="1">
    <source>
        <dbReference type="SAM" id="Coils"/>
    </source>
</evidence>
<feature type="coiled-coil region" evidence="1">
    <location>
        <begin position="49"/>
        <end position="76"/>
    </location>
</feature>
<keyword evidence="3" id="KW-1185">Reference proteome</keyword>
<keyword evidence="1" id="KW-0175">Coiled coil</keyword>
<accession>A0A8H4A6R7</accession>
<sequence>MESITSNSQTEQTVDSSQLARRRKIFGMCKGCSQPNTNFNECDACETWVKQQQTKLLELQNEIDDRKNRINQQTCSNCDQPKHVHHHIAACGECGYPEMKIEDLYEFAICKDDDDNDEEEDGCGIKISDLSCPRCDSRLQGFLQCPDYTEVVERIRLELNEMKYDDPDYRKLVEVKERYDNLVQQQQDEEDQWVTDEDEDDELDDYNEIYYGKSFIENHLLANYV</sequence>
<comment type="caution">
    <text evidence="2">The sequence shown here is derived from an EMBL/GenBank/DDBJ whole genome shotgun (WGS) entry which is preliminary data.</text>
</comment>
<evidence type="ECO:0000313" key="2">
    <source>
        <dbReference type="EMBL" id="KAF0445501.1"/>
    </source>
</evidence>
<name>A0A8H4A6R7_GIGMA</name>
<protein>
    <submittedName>
        <fullName evidence="2">SPRY-domain-containing protein</fullName>
    </submittedName>
</protein>
<dbReference type="EMBL" id="WTPW01001272">
    <property type="protein sequence ID" value="KAF0445501.1"/>
    <property type="molecule type" value="Genomic_DNA"/>
</dbReference>
<reference evidence="2 3" key="1">
    <citation type="journal article" date="2019" name="Environ. Microbiol.">
        <title>At the nexus of three kingdoms: the genome of the mycorrhizal fungus Gigaspora margarita provides insights into plant, endobacterial and fungal interactions.</title>
        <authorList>
            <person name="Venice F."/>
            <person name="Ghignone S."/>
            <person name="Salvioli di Fossalunga A."/>
            <person name="Amselem J."/>
            <person name="Novero M."/>
            <person name="Xianan X."/>
            <person name="Sedzielewska Toro K."/>
            <person name="Morin E."/>
            <person name="Lipzen A."/>
            <person name="Grigoriev I.V."/>
            <person name="Henrissat B."/>
            <person name="Martin F.M."/>
            <person name="Bonfante P."/>
        </authorList>
    </citation>
    <scope>NUCLEOTIDE SEQUENCE [LARGE SCALE GENOMIC DNA]</scope>
    <source>
        <strain evidence="2 3">BEG34</strain>
    </source>
</reference>
<proteinExistence type="predicted"/>
<dbReference type="AlphaFoldDB" id="A0A8H4A6R7"/>
<organism evidence="2 3">
    <name type="scientific">Gigaspora margarita</name>
    <dbReference type="NCBI Taxonomy" id="4874"/>
    <lineage>
        <taxon>Eukaryota</taxon>
        <taxon>Fungi</taxon>
        <taxon>Fungi incertae sedis</taxon>
        <taxon>Mucoromycota</taxon>
        <taxon>Glomeromycotina</taxon>
        <taxon>Glomeromycetes</taxon>
        <taxon>Diversisporales</taxon>
        <taxon>Gigasporaceae</taxon>
        <taxon>Gigaspora</taxon>
    </lineage>
</organism>
<evidence type="ECO:0000313" key="3">
    <source>
        <dbReference type="Proteomes" id="UP000439903"/>
    </source>
</evidence>
<dbReference type="Proteomes" id="UP000439903">
    <property type="component" value="Unassembled WGS sequence"/>
</dbReference>
<gene>
    <name evidence="2" type="ORF">F8M41_003147</name>
</gene>
<dbReference type="OrthoDB" id="2312113at2759"/>